<gene>
    <name evidence="2" type="ORF">D9758_012004</name>
</gene>
<accession>A0A8H5CR63</accession>
<dbReference type="EMBL" id="JAACJM010000111">
    <property type="protein sequence ID" value="KAF5345548.1"/>
    <property type="molecule type" value="Genomic_DNA"/>
</dbReference>
<feature type="compositionally biased region" description="Polar residues" evidence="1">
    <location>
        <begin position="440"/>
        <end position="449"/>
    </location>
</feature>
<feature type="compositionally biased region" description="Polar residues" evidence="1">
    <location>
        <begin position="156"/>
        <end position="168"/>
    </location>
</feature>
<dbReference type="OrthoDB" id="128308at2759"/>
<evidence type="ECO:0000313" key="3">
    <source>
        <dbReference type="Proteomes" id="UP000559256"/>
    </source>
</evidence>
<feature type="compositionally biased region" description="Polar residues" evidence="1">
    <location>
        <begin position="209"/>
        <end position="224"/>
    </location>
</feature>
<comment type="caution">
    <text evidence="2">The sequence shown here is derived from an EMBL/GenBank/DDBJ whole genome shotgun (WGS) entry which is preliminary data.</text>
</comment>
<reference evidence="2 3" key="1">
    <citation type="journal article" date="2020" name="ISME J.">
        <title>Uncovering the hidden diversity of litter-decomposition mechanisms in mushroom-forming fungi.</title>
        <authorList>
            <person name="Floudas D."/>
            <person name="Bentzer J."/>
            <person name="Ahren D."/>
            <person name="Johansson T."/>
            <person name="Persson P."/>
            <person name="Tunlid A."/>
        </authorList>
    </citation>
    <scope>NUCLEOTIDE SEQUENCE [LARGE SCALE GENOMIC DNA]</scope>
    <source>
        <strain evidence="2 3">CBS 291.85</strain>
    </source>
</reference>
<evidence type="ECO:0000256" key="1">
    <source>
        <dbReference type="SAM" id="MobiDB-lite"/>
    </source>
</evidence>
<organism evidence="2 3">
    <name type="scientific">Tetrapyrgos nigripes</name>
    <dbReference type="NCBI Taxonomy" id="182062"/>
    <lineage>
        <taxon>Eukaryota</taxon>
        <taxon>Fungi</taxon>
        <taxon>Dikarya</taxon>
        <taxon>Basidiomycota</taxon>
        <taxon>Agaricomycotina</taxon>
        <taxon>Agaricomycetes</taxon>
        <taxon>Agaricomycetidae</taxon>
        <taxon>Agaricales</taxon>
        <taxon>Marasmiineae</taxon>
        <taxon>Marasmiaceae</taxon>
        <taxon>Tetrapyrgos</taxon>
    </lineage>
</organism>
<feature type="region of interest" description="Disordered" evidence="1">
    <location>
        <begin position="114"/>
        <end position="224"/>
    </location>
</feature>
<evidence type="ECO:0000313" key="2">
    <source>
        <dbReference type="EMBL" id="KAF5345548.1"/>
    </source>
</evidence>
<keyword evidence="3" id="KW-1185">Reference proteome</keyword>
<feature type="region of interest" description="Disordered" evidence="1">
    <location>
        <begin position="365"/>
        <end position="405"/>
    </location>
</feature>
<feature type="compositionally biased region" description="Polar residues" evidence="1">
    <location>
        <begin position="123"/>
        <end position="132"/>
    </location>
</feature>
<dbReference type="Proteomes" id="UP000559256">
    <property type="component" value="Unassembled WGS sequence"/>
</dbReference>
<feature type="compositionally biased region" description="Low complexity" evidence="1">
    <location>
        <begin position="470"/>
        <end position="481"/>
    </location>
</feature>
<proteinExistence type="predicted"/>
<dbReference type="AlphaFoldDB" id="A0A8H5CR63"/>
<name>A0A8H5CR63_9AGAR</name>
<feature type="region of interest" description="Disordered" evidence="1">
    <location>
        <begin position="436"/>
        <end position="499"/>
    </location>
</feature>
<sequence length="499" mass="54913">MAGDLQDGSSDSDMVNELQKTVTIVFWYKENTEPIRLQHMIPTFPLFQLSRFTSLVTDLGLTATSYLDTYNPQSGKWDQHTISSVRVVETNQRLLYRIRKSLLEGLVESECTSLDEEVESQPKPDSQSTNLGHSPVTRKRSSSVTHESMPPAKQFIPNTHYPTATPEMSATPVAGPSSSSAHDQVPQHQDHDLSPSLSMSPQVSPPNPSNYMYQPQTFYNSTPGPTTVTLPSYLVNPPTDLPPIPYHPHPPLKRWPNDYTVAQLSVGFHALEALCSHSHVIAVSPTGETTSATAPNLTQKSAFERVFGSRYVKSTVCRHRGVWRRAPREIREEFERFGDDERGMWGEFVRRAEGKPPGKVGLAVQQVQSQARQAASTSSQHDQSQAHAQSQSQQQQQQPVQQMMQHGMQAGSLLGLPGVQQMVPGHELVFHAMGPGMSMSMLQPSSHQRQGGKKQKSELDAGLDSLQGDSPSSAHPSSHSSGLQNGIGVYDPSLSSVRI</sequence>
<protein>
    <submittedName>
        <fullName evidence="2">Uncharacterized protein</fullName>
    </submittedName>
</protein>